<evidence type="ECO:0000313" key="1">
    <source>
        <dbReference type="Proteomes" id="UP000095286"/>
    </source>
</evidence>
<accession>A0AC35TSP7</accession>
<reference evidence="2" key="1">
    <citation type="submission" date="2016-11" db="UniProtKB">
        <authorList>
            <consortium name="WormBaseParasite"/>
        </authorList>
    </citation>
    <scope>IDENTIFICATION</scope>
    <source>
        <strain evidence="2">KR3021</strain>
    </source>
</reference>
<proteinExistence type="predicted"/>
<name>A0AC35TSP7_9BILA</name>
<evidence type="ECO:0000313" key="2">
    <source>
        <dbReference type="WBParaSite" id="RSKR_0000367000.1"/>
    </source>
</evidence>
<dbReference type="Proteomes" id="UP000095286">
    <property type="component" value="Unplaced"/>
</dbReference>
<organism evidence="1 2">
    <name type="scientific">Rhabditophanes sp. KR3021</name>
    <dbReference type="NCBI Taxonomy" id="114890"/>
    <lineage>
        <taxon>Eukaryota</taxon>
        <taxon>Metazoa</taxon>
        <taxon>Ecdysozoa</taxon>
        <taxon>Nematoda</taxon>
        <taxon>Chromadorea</taxon>
        <taxon>Rhabditida</taxon>
        <taxon>Tylenchina</taxon>
        <taxon>Panagrolaimomorpha</taxon>
        <taxon>Strongyloidoidea</taxon>
        <taxon>Alloionematidae</taxon>
        <taxon>Rhabditophanes</taxon>
    </lineage>
</organism>
<protein>
    <submittedName>
        <fullName evidence="2">PDZ domain-containing protein</fullName>
    </submittedName>
</protein>
<sequence>MIDNTLNGSKQVQADSSSSHRRQTLLLKRSKKDSFGFTIQSYLLKRSGFSDVEPITFVDSIKPNSPAAKAGLVSGSVIYAINGQICIDYSHEQLRDLIMSLTEMMIVVLFENMQKRIELAKRRNELDLLLQAKLKELAEIEEYEKSNFVGVETHFEYSDSRMSMCSNESSGKDSAIGSSIRSETISTTSAHTSSSSLPSVNSSHKTSVLSVTEEDITSTEPKTTNLVIEDASDEISV</sequence>
<dbReference type="WBParaSite" id="RSKR_0000367000.1">
    <property type="protein sequence ID" value="RSKR_0000367000.1"/>
    <property type="gene ID" value="RSKR_0000367000"/>
</dbReference>